<gene>
    <name evidence="10" type="ORF">HMPREF9625_00955</name>
</gene>
<feature type="compositionally biased region" description="Low complexity" evidence="8">
    <location>
        <begin position="308"/>
        <end position="329"/>
    </location>
</feature>
<dbReference type="Pfam" id="PF00691">
    <property type="entry name" value="OmpA"/>
    <property type="match status" value="1"/>
</dbReference>
<comment type="subcellular location">
    <subcellularLocation>
        <location evidence="1">Cell membrane</location>
        <topology evidence="1">Single-pass membrane protein</topology>
    </subcellularLocation>
</comment>
<reference evidence="10" key="1">
    <citation type="submission" date="2011-08" db="EMBL/GenBank/DDBJ databases">
        <authorList>
            <consortium name="The Broad Institute Genome Sequencing Platform"/>
            <person name="Earl A."/>
            <person name="Ward D."/>
            <person name="Feldgarden M."/>
            <person name="Gevers D."/>
            <person name="Sizova M."/>
            <person name="Hazen A."/>
            <person name="Epstein S."/>
            <person name="Young S.K."/>
            <person name="Zeng Q."/>
            <person name="Gargeya S."/>
            <person name="Fitzgerald M."/>
            <person name="Haas B."/>
            <person name="Abouelleil A."/>
            <person name="Alvarado L."/>
            <person name="Arachchi H.M."/>
            <person name="Berlin A."/>
            <person name="Brown A."/>
            <person name="Chapman S.B."/>
            <person name="Chen Z."/>
            <person name="Dunbar C."/>
            <person name="Freedman E."/>
            <person name="Gearin G."/>
            <person name="Gellesch M."/>
            <person name="Goldberg J."/>
            <person name="Griggs A."/>
            <person name="Gujja S."/>
            <person name="Heiman D."/>
            <person name="Howarth C."/>
            <person name="Larson L."/>
            <person name="Lui A."/>
            <person name="MacDonald P.J.P."/>
            <person name="Montmayeur A."/>
            <person name="Murphy C."/>
            <person name="Neiman D."/>
            <person name="Pearson M."/>
            <person name="Priest M."/>
            <person name="Roberts A."/>
            <person name="Saif S."/>
            <person name="Shea T."/>
            <person name="Shenoy N."/>
            <person name="Sisk P."/>
            <person name="Stolte C."/>
            <person name="Sykes S."/>
            <person name="Wortman J."/>
            <person name="Nusbaum C."/>
            <person name="Birren B."/>
        </authorList>
    </citation>
    <scope>NUCLEOTIDE SEQUENCE</scope>
    <source>
        <strain evidence="10">ACB1</strain>
    </source>
</reference>
<accession>G9WNM2</accession>
<keyword evidence="11" id="KW-1185">Reference proteome</keyword>
<keyword evidence="3" id="KW-1003">Cell membrane</keyword>
<dbReference type="Pfam" id="PF13677">
    <property type="entry name" value="MotB_plug"/>
    <property type="match status" value="1"/>
</dbReference>
<dbReference type="PANTHER" id="PTHR30329">
    <property type="entry name" value="STATOR ELEMENT OF FLAGELLAR MOTOR COMPLEX"/>
    <property type="match status" value="1"/>
</dbReference>
<feature type="region of interest" description="Disordered" evidence="8">
    <location>
        <begin position="308"/>
        <end position="351"/>
    </location>
</feature>
<evidence type="ECO:0000256" key="7">
    <source>
        <dbReference type="PROSITE-ProRule" id="PRU00473"/>
    </source>
</evidence>
<evidence type="ECO:0000259" key="9">
    <source>
        <dbReference type="PROSITE" id="PS51123"/>
    </source>
</evidence>
<dbReference type="PROSITE" id="PS51123">
    <property type="entry name" value="OMPA_2"/>
    <property type="match status" value="1"/>
</dbReference>
<keyword evidence="6 7" id="KW-0472">Membrane</keyword>
<organism evidence="10 11">
    <name type="scientific">Oribacterium parvum ACB1</name>
    <dbReference type="NCBI Taxonomy" id="796943"/>
    <lineage>
        <taxon>Bacteria</taxon>
        <taxon>Bacillati</taxon>
        <taxon>Bacillota</taxon>
        <taxon>Clostridia</taxon>
        <taxon>Lachnospirales</taxon>
        <taxon>Lachnospiraceae</taxon>
        <taxon>Oribacterium</taxon>
    </lineage>
</organism>
<dbReference type="InterPro" id="IPR050330">
    <property type="entry name" value="Bact_OuterMem_StrucFunc"/>
</dbReference>
<name>G9WNM2_9FIRM</name>
<evidence type="ECO:0000256" key="8">
    <source>
        <dbReference type="SAM" id="MobiDB-lite"/>
    </source>
</evidence>
<dbReference type="AlphaFoldDB" id="G9WNM2"/>
<dbReference type="RefSeq" id="WP_009534811.1">
    <property type="nucleotide sequence ID" value="NZ_KE148312.1"/>
</dbReference>
<protein>
    <recommendedName>
        <fullName evidence="9">OmpA-like domain-containing protein</fullName>
    </recommendedName>
</protein>
<evidence type="ECO:0000256" key="4">
    <source>
        <dbReference type="ARBA" id="ARBA00022692"/>
    </source>
</evidence>
<reference evidence="10" key="2">
    <citation type="submission" date="2013-03" db="EMBL/GenBank/DDBJ databases">
        <title>The Genome Sequence of Oribacterium sp. ACB1.</title>
        <authorList>
            <consortium name="The Broad Institute Genomics Platform"/>
            <consortium name="The Broad Institute Genome Sequencing Center for Infectious Disease"/>
            <person name="Earl A."/>
            <person name="Ward D."/>
            <person name="Feldgarden M."/>
            <person name="Gevers D."/>
            <person name="Sizova M."/>
            <person name="Hazen A."/>
            <person name="Epstein S."/>
            <person name="Walker B."/>
            <person name="Young S."/>
            <person name="Zeng Q."/>
            <person name="Gargeya S."/>
            <person name="Fitzgerald M."/>
            <person name="Haas B."/>
            <person name="Abouelleil A."/>
            <person name="Allen A.W."/>
            <person name="Alvarado L."/>
            <person name="Arachchi H.M."/>
            <person name="Berlin A.M."/>
            <person name="Chapman S.B."/>
            <person name="Gainer-Dewar J."/>
            <person name="Goldberg J."/>
            <person name="Griggs A."/>
            <person name="Gujja S."/>
            <person name="Hansen M."/>
            <person name="Howarth C."/>
            <person name="Imamovic A."/>
            <person name="Ireland A."/>
            <person name="Larimer J."/>
            <person name="McCowan C."/>
            <person name="Murphy C."/>
            <person name="Pearson M."/>
            <person name="Poon T.W."/>
            <person name="Priest M."/>
            <person name="Roberts A."/>
            <person name="Saif S."/>
            <person name="Shea T."/>
            <person name="Sisk P."/>
            <person name="Sykes S."/>
            <person name="Wortman J."/>
            <person name="Nusbaum C."/>
            <person name="Birren B."/>
        </authorList>
    </citation>
    <scope>NUCLEOTIDE SEQUENCE [LARGE SCALE GENOMIC DNA]</scope>
    <source>
        <strain evidence="10">ACB1</strain>
    </source>
</reference>
<dbReference type="PANTHER" id="PTHR30329:SF21">
    <property type="entry name" value="LIPOPROTEIN YIAD-RELATED"/>
    <property type="match status" value="1"/>
</dbReference>
<evidence type="ECO:0000256" key="2">
    <source>
        <dbReference type="ARBA" id="ARBA00008914"/>
    </source>
</evidence>
<evidence type="ECO:0000256" key="1">
    <source>
        <dbReference type="ARBA" id="ARBA00004162"/>
    </source>
</evidence>
<comment type="caution">
    <text evidence="10">The sequence shown here is derived from an EMBL/GenBank/DDBJ whole genome shotgun (WGS) entry which is preliminary data.</text>
</comment>
<dbReference type="HOGENOM" id="CLU_016890_0_2_9"/>
<dbReference type="SUPFAM" id="SSF103088">
    <property type="entry name" value="OmpA-like"/>
    <property type="match status" value="1"/>
</dbReference>
<evidence type="ECO:0000256" key="3">
    <source>
        <dbReference type="ARBA" id="ARBA00022475"/>
    </source>
</evidence>
<evidence type="ECO:0000313" key="11">
    <source>
        <dbReference type="Proteomes" id="UP000018461"/>
    </source>
</evidence>
<dbReference type="PATRIC" id="fig|796943.3.peg.1372"/>
<evidence type="ECO:0000313" key="10">
    <source>
        <dbReference type="EMBL" id="EHL10759.1"/>
    </source>
</evidence>
<dbReference type="Gene3D" id="3.30.1330.60">
    <property type="entry name" value="OmpA-like domain"/>
    <property type="match status" value="1"/>
</dbReference>
<dbReference type="EMBL" id="AFZC02000003">
    <property type="protein sequence ID" value="EHL10759.1"/>
    <property type="molecule type" value="Genomic_DNA"/>
</dbReference>
<dbReference type="InterPro" id="IPR006665">
    <property type="entry name" value="OmpA-like"/>
</dbReference>
<dbReference type="GO" id="GO:0005886">
    <property type="term" value="C:plasma membrane"/>
    <property type="evidence" value="ECO:0007669"/>
    <property type="project" value="UniProtKB-SubCell"/>
</dbReference>
<evidence type="ECO:0000256" key="5">
    <source>
        <dbReference type="ARBA" id="ARBA00022989"/>
    </source>
</evidence>
<keyword evidence="4" id="KW-0812">Transmembrane</keyword>
<dbReference type="Proteomes" id="UP000018461">
    <property type="component" value="Unassembled WGS sequence"/>
</dbReference>
<proteinExistence type="inferred from homology"/>
<keyword evidence="5" id="KW-1133">Transmembrane helix</keyword>
<dbReference type="CDD" id="cd07185">
    <property type="entry name" value="OmpA_C-like"/>
    <property type="match status" value="1"/>
</dbReference>
<dbReference type="STRING" id="796943.HMPREF9625_00955"/>
<evidence type="ECO:0000256" key="6">
    <source>
        <dbReference type="ARBA" id="ARBA00023136"/>
    </source>
</evidence>
<sequence>MKRRGGGPEGGSWMDTYGDMVTLLLTFFVLLYSMSTLDAAKWDVFVRSIFPNGRPGEKSAEQIIINGKSTNESESAGAGNPSELTETIENAEDLYLQIVKALNDAGISGVEVSRGEDYTFVVFKDKAFFDGDSSVITKQGQETLTVFCDALQNSGEKLSQVNIMGHTAQGDPTRPNNPRNDRMLSVMRAAEVCLFIQGRGIIAPEKLISIGYGQFHPIADNESSEGRAKNRRVEILLIDEGAQIRDINEYFQEYYSGKNADKTIVTSGVPENIENGNNQEALQEVSPEGEEPQAENIEAGGEMATAEVQAQPEAVPEEVPVQPEEAVPAGRAPHSQEQARNKVPTVAGVSREIPGEEEEEFFPYLVRELSRGLGLGHSR</sequence>
<dbReference type="InterPro" id="IPR025713">
    <property type="entry name" value="MotB-like_N_dom"/>
</dbReference>
<dbReference type="InterPro" id="IPR036737">
    <property type="entry name" value="OmpA-like_sf"/>
</dbReference>
<feature type="domain" description="OmpA-like" evidence="9">
    <location>
        <begin position="116"/>
        <end position="241"/>
    </location>
</feature>
<comment type="similarity">
    <text evidence="2">Belongs to the MotB family.</text>
</comment>